<dbReference type="RefSeq" id="WP_249903198.1">
    <property type="nucleotide sequence ID" value="NZ_JAMGBA010000001.1"/>
</dbReference>
<proteinExistence type="predicted"/>
<keyword evidence="1" id="KW-0378">Hydrolase</keyword>
<name>A0ABT0RS59_9SPHN</name>
<dbReference type="EMBL" id="JAMGBA010000001">
    <property type="protein sequence ID" value="MCL6697850.1"/>
    <property type="molecule type" value="Genomic_DNA"/>
</dbReference>
<organism evidence="3 4">
    <name type="scientific">Sphingomonas caseinilyticus</name>
    <dbReference type="NCBI Taxonomy" id="2908205"/>
    <lineage>
        <taxon>Bacteria</taxon>
        <taxon>Pseudomonadati</taxon>
        <taxon>Pseudomonadota</taxon>
        <taxon>Alphaproteobacteria</taxon>
        <taxon>Sphingomonadales</taxon>
        <taxon>Sphingomonadaceae</taxon>
        <taxon>Sphingomonas</taxon>
    </lineage>
</organism>
<evidence type="ECO:0000259" key="2">
    <source>
        <dbReference type="Pfam" id="PF00326"/>
    </source>
</evidence>
<dbReference type="Proteomes" id="UP001203410">
    <property type="component" value="Unassembled WGS sequence"/>
</dbReference>
<reference evidence="3 4" key="1">
    <citation type="submission" date="2022-05" db="EMBL/GenBank/DDBJ databases">
        <authorList>
            <person name="Jo J.-H."/>
            <person name="Im W.-T."/>
        </authorList>
    </citation>
    <scope>NUCLEOTIDE SEQUENCE [LARGE SCALE GENOMIC DNA]</scope>
    <source>
        <strain evidence="3 4">NSE70-1</strain>
    </source>
</reference>
<dbReference type="InterPro" id="IPR029058">
    <property type="entry name" value="AB_hydrolase_fold"/>
</dbReference>
<dbReference type="Pfam" id="PF00326">
    <property type="entry name" value="Peptidase_S9"/>
    <property type="match status" value="1"/>
</dbReference>
<protein>
    <submittedName>
        <fullName evidence="3">S9 family peptidase</fullName>
    </submittedName>
</protein>
<evidence type="ECO:0000313" key="3">
    <source>
        <dbReference type="EMBL" id="MCL6697850.1"/>
    </source>
</evidence>
<dbReference type="Gene3D" id="3.40.50.1820">
    <property type="entry name" value="alpha/beta hydrolase"/>
    <property type="match status" value="1"/>
</dbReference>
<dbReference type="PANTHER" id="PTHR42776">
    <property type="entry name" value="SERINE PEPTIDASE S9 FAMILY MEMBER"/>
    <property type="match status" value="1"/>
</dbReference>
<gene>
    <name evidence="3" type="ORF">LZ496_03500</name>
</gene>
<evidence type="ECO:0000313" key="4">
    <source>
        <dbReference type="Proteomes" id="UP001203410"/>
    </source>
</evidence>
<dbReference type="PANTHER" id="PTHR42776:SF27">
    <property type="entry name" value="DIPEPTIDYL PEPTIDASE FAMILY MEMBER 6"/>
    <property type="match status" value="1"/>
</dbReference>
<dbReference type="SUPFAM" id="SSF82171">
    <property type="entry name" value="DPP6 N-terminal domain-like"/>
    <property type="match status" value="1"/>
</dbReference>
<accession>A0ABT0RS59</accession>
<feature type="domain" description="Peptidase S9 prolyl oligopeptidase catalytic" evidence="2">
    <location>
        <begin position="431"/>
        <end position="635"/>
    </location>
</feature>
<sequence length="637" mass="69517">MPLNQAARQFGVRESAWAADLSPSGRKLVFLSAGPGSSTIAKILDLDTKQVTPIFGSSGKPESLEWCEFATETQLICMYTAVDNIGGVLAGFSKLVTLRSDGTKQQSLGSKRAGYDMYIRQSDGSVLDWLPDNEGSVLMARTYVPKVEERATNIKDDRLGLGVDRVELATLRSKVVEEPKRTASRYMSDGRGNVRIMAFSDFDGTDNLTGIIKYRYRTPGDQEWKPLGNYNTVSEEGIWPVAVEQSSNSAYVLENLNGRDALYRVTLDGSGARSLVASNDKVDIDGVVRIDRGLPVIGYSYTDDRARVIYFDPEFKKLGGSLSRALPTTPLIDFVAASRDAKTLLVHASADTHPGTFYVLNRATKQMEQLLLSREQLDGQQLAPVQSISFPAADGKMIPAYLTMSKDGPAKGRPAVVLPHGGPSARDSFGFDWLAQFLASRGYAVIQPNYRGSAGYGEEFLGENAFRDWKKAMSDISASAQYLVNQGIADAGKLAIVGWSYGGYAALQSATLEPDRYKAVVAIAPVTDLSLLRRESDDYINGKVARDFIGSDSVNLRQGSPLQNASRIKAPVLLVHGDLDLNVRIAHSTKMADALQKAGTPVELVRYQELEHQLDDSNARAEMLMKIGQLLDRTIGN</sequence>
<keyword evidence="4" id="KW-1185">Reference proteome</keyword>
<evidence type="ECO:0000256" key="1">
    <source>
        <dbReference type="ARBA" id="ARBA00022801"/>
    </source>
</evidence>
<dbReference type="InterPro" id="IPR001375">
    <property type="entry name" value="Peptidase_S9_cat"/>
</dbReference>
<comment type="caution">
    <text evidence="3">The sequence shown here is derived from an EMBL/GenBank/DDBJ whole genome shotgun (WGS) entry which is preliminary data.</text>
</comment>
<dbReference type="SUPFAM" id="SSF53474">
    <property type="entry name" value="alpha/beta-Hydrolases"/>
    <property type="match status" value="1"/>
</dbReference>